<protein>
    <submittedName>
        <fullName evidence="3">TetR/AcrR family transcriptional regulator</fullName>
    </submittedName>
</protein>
<dbReference type="EMBL" id="RWIS01000001">
    <property type="protein sequence ID" value="RSK37593.1"/>
    <property type="molecule type" value="Genomic_DNA"/>
</dbReference>
<keyword evidence="4" id="KW-1185">Reference proteome</keyword>
<dbReference type="SUPFAM" id="SSF48498">
    <property type="entry name" value="Tetracyclin repressor-like, C-terminal domain"/>
    <property type="match status" value="1"/>
</dbReference>
<evidence type="ECO:0000313" key="4">
    <source>
        <dbReference type="Proteomes" id="UP000280066"/>
    </source>
</evidence>
<evidence type="ECO:0000256" key="1">
    <source>
        <dbReference type="ARBA" id="ARBA00023015"/>
    </source>
</evidence>
<comment type="caution">
    <text evidence="3">The sequence shown here is derived from an EMBL/GenBank/DDBJ whole genome shotgun (WGS) entry which is preliminary data.</text>
</comment>
<dbReference type="PANTHER" id="PTHR47506">
    <property type="entry name" value="TRANSCRIPTIONAL REGULATORY PROTEIN"/>
    <property type="match status" value="1"/>
</dbReference>
<keyword evidence="1" id="KW-0805">Transcription regulation</keyword>
<sequence>MEELVLQQLLDRANTLFRQVGVGLVHEEQLAAELDLSPAAFREVFGSKAELLYAVTQRNLSRQRQEHNQLLTNLATPAEGLLAILHHSVHELRRSPHHDYHVMRERYPESWALIQEYLTTYSQPLLVRLLQEGIREGQFRAELDARATAHILLALFGLVVNEQYFPPDYFSLADVYRNVCVPYVRGLCTTAGLRKVGPLLDKM</sequence>
<evidence type="ECO:0000313" key="3">
    <source>
        <dbReference type="EMBL" id="RSK37593.1"/>
    </source>
</evidence>
<keyword evidence="2" id="KW-0804">Transcription</keyword>
<name>A0A428JTY8_9BACT</name>
<accession>A0A428JTY8</accession>
<proteinExistence type="predicted"/>
<evidence type="ECO:0000256" key="2">
    <source>
        <dbReference type="ARBA" id="ARBA00023163"/>
    </source>
</evidence>
<gene>
    <name evidence="3" type="ORF">EI290_02805</name>
</gene>
<dbReference type="PANTHER" id="PTHR47506:SF1">
    <property type="entry name" value="HTH-TYPE TRANSCRIPTIONAL REGULATOR YJDC"/>
    <property type="match status" value="1"/>
</dbReference>
<dbReference type="AlphaFoldDB" id="A0A428JTY8"/>
<dbReference type="RefSeq" id="WP_125426493.1">
    <property type="nucleotide sequence ID" value="NZ_RWIS01000001.1"/>
</dbReference>
<dbReference type="Gene3D" id="1.10.357.10">
    <property type="entry name" value="Tetracycline Repressor, domain 2"/>
    <property type="match status" value="1"/>
</dbReference>
<dbReference type="OrthoDB" id="881297at2"/>
<dbReference type="Proteomes" id="UP000280066">
    <property type="component" value="Unassembled WGS sequence"/>
</dbReference>
<dbReference type="InterPro" id="IPR036271">
    <property type="entry name" value="Tet_transcr_reg_TetR-rel_C_sf"/>
</dbReference>
<dbReference type="InterPro" id="IPR009057">
    <property type="entry name" value="Homeodomain-like_sf"/>
</dbReference>
<organism evidence="3 4">
    <name type="scientific">Hymenobacter metallilatus</name>
    <dbReference type="NCBI Taxonomy" id="2493666"/>
    <lineage>
        <taxon>Bacteria</taxon>
        <taxon>Pseudomonadati</taxon>
        <taxon>Bacteroidota</taxon>
        <taxon>Cytophagia</taxon>
        <taxon>Cytophagales</taxon>
        <taxon>Hymenobacteraceae</taxon>
        <taxon>Hymenobacter</taxon>
    </lineage>
</organism>
<dbReference type="SUPFAM" id="SSF46689">
    <property type="entry name" value="Homeodomain-like"/>
    <property type="match status" value="1"/>
</dbReference>
<reference evidence="3 4" key="1">
    <citation type="submission" date="2018-12" db="EMBL/GenBank/DDBJ databases">
        <authorList>
            <person name="Feng G."/>
            <person name="Zhu H."/>
        </authorList>
    </citation>
    <scope>NUCLEOTIDE SEQUENCE [LARGE SCALE GENOMIC DNA]</scope>
    <source>
        <strain evidence="3 4">9PBR-2</strain>
    </source>
</reference>